<evidence type="ECO:0000313" key="1">
    <source>
        <dbReference type="EMBL" id="RLQ87360.1"/>
    </source>
</evidence>
<reference evidence="1 2" key="1">
    <citation type="submission" date="2018-10" db="EMBL/GenBank/DDBJ databases">
        <title>Notoacmeibacter sp. M2BS9Y-3-1, whole genome shotgun sequence.</title>
        <authorList>
            <person name="Tuo L."/>
        </authorList>
    </citation>
    <scope>NUCLEOTIDE SEQUENCE [LARGE SCALE GENOMIC DNA]</scope>
    <source>
        <strain evidence="1 2">M2BS9Y-3-1</strain>
    </source>
</reference>
<dbReference type="RefSeq" id="WP_121644328.1">
    <property type="nucleotide sequence ID" value="NZ_RCWN01000001.1"/>
</dbReference>
<organism evidence="1 2">
    <name type="scientific">Notoacmeibacter ruber</name>
    <dbReference type="NCBI Taxonomy" id="2670375"/>
    <lineage>
        <taxon>Bacteria</taxon>
        <taxon>Pseudomonadati</taxon>
        <taxon>Pseudomonadota</taxon>
        <taxon>Alphaproteobacteria</taxon>
        <taxon>Hyphomicrobiales</taxon>
        <taxon>Notoacmeibacteraceae</taxon>
        <taxon>Notoacmeibacter</taxon>
    </lineage>
</organism>
<accession>A0A3L7JA41</accession>
<dbReference type="Proteomes" id="UP000281094">
    <property type="component" value="Unassembled WGS sequence"/>
</dbReference>
<dbReference type="AlphaFoldDB" id="A0A3L7JA41"/>
<name>A0A3L7JA41_9HYPH</name>
<gene>
    <name evidence="1" type="ORF">D8780_03185</name>
</gene>
<evidence type="ECO:0000313" key="2">
    <source>
        <dbReference type="Proteomes" id="UP000281094"/>
    </source>
</evidence>
<keyword evidence="2" id="KW-1185">Reference proteome</keyword>
<protein>
    <submittedName>
        <fullName evidence="1">Uncharacterized protein</fullName>
    </submittedName>
</protein>
<proteinExistence type="predicted"/>
<comment type="caution">
    <text evidence="1">The sequence shown here is derived from an EMBL/GenBank/DDBJ whole genome shotgun (WGS) entry which is preliminary data.</text>
</comment>
<dbReference type="EMBL" id="RCWN01000001">
    <property type="protein sequence ID" value="RLQ87360.1"/>
    <property type="molecule type" value="Genomic_DNA"/>
</dbReference>
<sequence>MDKDFHVGRLIELLNQDWGRTSIVAHNRISDIRILLSTLNGEFTRLDNAAAEAETIVGTAIGMGDERLTDEDVKSLSLILQDMKERILQITDLEV</sequence>